<evidence type="ECO:0008006" key="2">
    <source>
        <dbReference type="Google" id="ProtNLM"/>
    </source>
</evidence>
<protein>
    <recommendedName>
        <fullName evidence="2">Tail assembly chaperone</fullName>
    </recommendedName>
</protein>
<accession>A0AAU7J847</accession>
<proteinExistence type="predicted"/>
<name>A0AAU7J847_9VIRU</name>
<organism evidence="1">
    <name type="scientific">Microbacterium phage Merry</name>
    <dbReference type="NCBI Taxonomy" id="3144827"/>
    <lineage>
        <taxon>Viruses</taxon>
    </lineage>
</organism>
<evidence type="ECO:0000313" key="1">
    <source>
        <dbReference type="EMBL" id="XBN42140.1"/>
    </source>
</evidence>
<dbReference type="EMBL" id="PP763431">
    <property type="protein sequence ID" value="XBN42140.1"/>
    <property type="molecule type" value="Genomic_DNA"/>
</dbReference>
<sequence length="79" mass="9020">MAEMVKSHVKVDVKFYVSVGDSNVMNLIGEFPIDVLIEPIPDDERHENDAHNAQLRILDFKIVAALREMADRIENDREG</sequence>
<reference evidence="1" key="1">
    <citation type="submission" date="2024-05" db="EMBL/GenBank/DDBJ databases">
        <title>Complete genome sequence of bacteriophages Merry and Sunny infecting Microbacterium sp. isolated from an alkaline commercial outdoor algal pond.</title>
        <authorList>
            <person name="Levesque A.V."/>
            <person name="Rabines A.J."/>
            <person name="Alrubaiaan E."/>
            <person name="Oliver A."/>
            <person name="Allen E.E."/>
            <person name="Hazlebeck D."/>
            <person name="Pinowska A."/>
            <person name="Traller J.C."/>
            <person name="Zeigler Allen L."/>
        </authorList>
    </citation>
    <scope>NUCLEOTIDE SEQUENCE</scope>
</reference>